<dbReference type="InterPro" id="IPR012340">
    <property type="entry name" value="NA-bd_OB-fold"/>
</dbReference>
<dbReference type="Proteomes" id="UP000192760">
    <property type="component" value="Unassembled WGS sequence"/>
</dbReference>
<feature type="domain" description="ChsH2 C-terminal OB-fold" evidence="1">
    <location>
        <begin position="57"/>
        <end position="119"/>
    </location>
</feature>
<dbReference type="PANTHER" id="PTHR34075:SF5">
    <property type="entry name" value="BLR3430 PROTEIN"/>
    <property type="match status" value="1"/>
</dbReference>
<keyword evidence="5" id="KW-1185">Reference proteome</keyword>
<dbReference type="RefSeq" id="WP_083095217.1">
    <property type="nucleotide sequence ID" value="NZ_AP022590.1"/>
</dbReference>
<proteinExistence type="predicted"/>
<dbReference type="EMBL" id="MVHW01000012">
    <property type="protein sequence ID" value="ORB05836.1"/>
    <property type="molecule type" value="Genomic_DNA"/>
</dbReference>
<dbReference type="InterPro" id="IPR002878">
    <property type="entry name" value="ChsH2_C"/>
</dbReference>
<dbReference type="AlphaFoldDB" id="A0A1X0FVV6"/>
<evidence type="ECO:0000313" key="5">
    <source>
        <dbReference type="Proteomes" id="UP000465812"/>
    </source>
</evidence>
<protein>
    <submittedName>
        <fullName evidence="3">Acyl dehydratase</fullName>
    </submittedName>
</protein>
<sequence length="136" mass="15373">MGHPDALPVPEPTPVSRPFWDGLAQHRILVQYSPSLRRYVFYPRTLAPGTLADDLEWREIDGAGTLYTFTIARRPTGPPWKDAPPQLLAVVQWDAGPKFSTELVDIDSGDIRIGMRVRPMFYDLPEGITLLKYRPA</sequence>
<gene>
    <name evidence="3" type="ORF">BST30_12750</name>
    <name evidence="2" type="ORF">MMAN_10550</name>
</gene>
<dbReference type="EMBL" id="AP022590">
    <property type="protein sequence ID" value="BBY36921.1"/>
    <property type="molecule type" value="Genomic_DNA"/>
</dbReference>
<dbReference type="SUPFAM" id="SSF50249">
    <property type="entry name" value="Nucleic acid-binding proteins"/>
    <property type="match status" value="1"/>
</dbReference>
<evidence type="ECO:0000313" key="2">
    <source>
        <dbReference type="EMBL" id="BBY36921.1"/>
    </source>
</evidence>
<dbReference type="InterPro" id="IPR052513">
    <property type="entry name" value="Thioester_dehydratase-like"/>
</dbReference>
<evidence type="ECO:0000259" key="1">
    <source>
        <dbReference type="Pfam" id="PF01796"/>
    </source>
</evidence>
<dbReference type="PANTHER" id="PTHR34075">
    <property type="entry name" value="BLR3430 PROTEIN"/>
    <property type="match status" value="1"/>
</dbReference>
<dbReference type="Proteomes" id="UP000465812">
    <property type="component" value="Chromosome"/>
</dbReference>
<organism evidence="3 4">
    <name type="scientific">Mycobacterium mantenii</name>
    <dbReference type="NCBI Taxonomy" id="560555"/>
    <lineage>
        <taxon>Bacteria</taxon>
        <taxon>Bacillati</taxon>
        <taxon>Actinomycetota</taxon>
        <taxon>Actinomycetes</taxon>
        <taxon>Mycobacteriales</taxon>
        <taxon>Mycobacteriaceae</taxon>
        <taxon>Mycobacterium</taxon>
        <taxon>Mycobacterium avium complex (MAC)</taxon>
    </lineage>
</organism>
<name>A0A1X0FVV6_MYCNT</name>
<reference evidence="3 4" key="1">
    <citation type="submission" date="2017-02" db="EMBL/GenBank/DDBJ databases">
        <title>The new phylogeny of genus Mycobacterium.</title>
        <authorList>
            <person name="Tortoli E."/>
            <person name="Trovato A."/>
            <person name="Cirillo D.M."/>
        </authorList>
    </citation>
    <scope>NUCLEOTIDE SEQUENCE [LARGE SCALE GENOMIC DNA]</scope>
    <source>
        <strain evidence="3 4">DSM 45255</strain>
    </source>
</reference>
<accession>A0A1X0FVV6</accession>
<reference evidence="2 5" key="2">
    <citation type="journal article" date="2019" name="Emerg. Microbes Infect.">
        <title>Comprehensive subspecies identification of 175 nontuberculous mycobacteria species based on 7547 genomic profiles.</title>
        <authorList>
            <person name="Matsumoto Y."/>
            <person name="Kinjo T."/>
            <person name="Motooka D."/>
            <person name="Nabeya D."/>
            <person name="Jung N."/>
            <person name="Uechi K."/>
            <person name="Horii T."/>
            <person name="Iida T."/>
            <person name="Fujita J."/>
            <person name="Nakamura S."/>
        </authorList>
    </citation>
    <scope>NUCLEOTIDE SEQUENCE [LARGE SCALE GENOMIC DNA]</scope>
    <source>
        <strain evidence="2 5">JCM 18113</strain>
    </source>
</reference>
<reference evidence="2" key="3">
    <citation type="submission" date="2020-02" db="EMBL/GenBank/DDBJ databases">
        <authorList>
            <person name="Matsumoto Y."/>
            <person name="Motooka D."/>
            <person name="Nakamura S."/>
        </authorList>
    </citation>
    <scope>NUCLEOTIDE SEQUENCE</scope>
    <source>
        <strain evidence="2">JCM 18113</strain>
    </source>
</reference>
<dbReference type="Pfam" id="PF01796">
    <property type="entry name" value="OB_ChsH2_C"/>
    <property type="match status" value="1"/>
</dbReference>
<dbReference type="STRING" id="560555.BST30_12750"/>
<evidence type="ECO:0000313" key="4">
    <source>
        <dbReference type="Proteomes" id="UP000192760"/>
    </source>
</evidence>
<evidence type="ECO:0000313" key="3">
    <source>
        <dbReference type="EMBL" id="ORB05836.1"/>
    </source>
</evidence>